<dbReference type="GO" id="GO:1990113">
    <property type="term" value="P:RNA polymerase I assembly"/>
    <property type="evidence" value="ECO:0007669"/>
    <property type="project" value="TreeGrafter"/>
</dbReference>
<dbReference type="EMBL" id="JANBUH010000592">
    <property type="protein sequence ID" value="KAJ2750282.1"/>
    <property type="molecule type" value="Genomic_DNA"/>
</dbReference>
<dbReference type="GO" id="GO:0006457">
    <property type="term" value="P:protein folding"/>
    <property type="evidence" value="ECO:0007669"/>
    <property type="project" value="InterPro"/>
</dbReference>
<evidence type="ECO:0000256" key="2">
    <source>
        <dbReference type="ARBA" id="ARBA00023186"/>
    </source>
</evidence>
<dbReference type="OrthoDB" id="10267474at2759"/>
<dbReference type="SUPFAM" id="SSF46579">
    <property type="entry name" value="Prefoldin"/>
    <property type="match status" value="1"/>
</dbReference>
<dbReference type="PANTHER" id="PTHR12674:SF2">
    <property type="entry name" value="PREFOLDIN SUBUNIT 5"/>
    <property type="match status" value="1"/>
</dbReference>
<accession>A0A9W8GX57</accession>
<proteinExistence type="inferred from homology"/>
<dbReference type="CDD" id="cd23157">
    <property type="entry name" value="Prefoldin_5"/>
    <property type="match status" value="1"/>
</dbReference>
<name>A0A9W8GX57_9FUNG</name>
<protein>
    <submittedName>
        <fullName evidence="3">Subunit of tubulin prefoldin</fullName>
    </submittedName>
</protein>
<dbReference type="GO" id="GO:1990115">
    <property type="term" value="P:RNA polymerase III assembly"/>
    <property type="evidence" value="ECO:0007669"/>
    <property type="project" value="TreeGrafter"/>
</dbReference>
<dbReference type="GO" id="GO:1990114">
    <property type="term" value="P:RNA polymerase II core complex assembly"/>
    <property type="evidence" value="ECO:0007669"/>
    <property type="project" value="TreeGrafter"/>
</dbReference>
<dbReference type="AlphaFoldDB" id="A0A9W8GX57"/>
<dbReference type="InterPro" id="IPR004127">
    <property type="entry name" value="Prefoldin_subunit_alpha"/>
</dbReference>
<evidence type="ECO:0000313" key="4">
    <source>
        <dbReference type="Proteomes" id="UP001140011"/>
    </source>
</evidence>
<dbReference type="FunFam" id="1.10.287.370:FF:000004">
    <property type="entry name" value="Probable prefoldin subunit 5"/>
    <property type="match status" value="1"/>
</dbReference>
<comment type="similarity">
    <text evidence="1">Belongs to the prefoldin subunit alpha family.</text>
</comment>
<dbReference type="PANTHER" id="PTHR12674">
    <property type="entry name" value="PREFOLDIN SUBUNIT 5"/>
    <property type="match status" value="1"/>
</dbReference>
<reference evidence="3" key="1">
    <citation type="submission" date="2022-07" db="EMBL/GenBank/DDBJ databases">
        <title>Phylogenomic reconstructions and comparative analyses of Kickxellomycotina fungi.</title>
        <authorList>
            <person name="Reynolds N.K."/>
            <person name="Stajich J.E."/>
            <person name="Barry K."/>
            <person name="Grigoriev I.V."/>
            <person name="Crous P."/>
            <person name="Smith M.E."/>
        </authorList>
    </citation>
    <scope>NUCLEOTIDE SEQUENCE</scope>
    <source>
        <strain evidence="3">BCRC 34297</strain>
    </source>
</reference>
<organism evidence="3 4">
    <name type="scientific">Coemansia pectinata</name>
    <dbReference type="NCBI Taxonomy" id="1052879"/>
    <lineage>
        <taxon>Eukaryota</taxon>
        <taxon>Fungi</taxon>
        <taxon>Fungi incertae sedis</taxon>
        <taxon>Zoopagomycota</taxon>
        <taxon>Kickxellomycotina</taxon>
        <taxon>Kickxellomycetes</taxon>
        <taxon>Kickxellales</taxon>
        <taxon>Kickxellaceae</taxon>
        <taxon>Coemansia</taxon>
    </lineage>
</organism>
<gene>
    <name evidence="3" type="primary">GIM5</name>
    <name evidence="3" type="ORF">GGI19_005198</name>
</gene>
<dbReference type="GO" id="GO:0051082">
    <property type="term" value="F:unfolded protein binding"/>
    <property type="evidence" value="ECO:0007669"/>
    <property type="project" value="InterPro"/>
</dbReference>
<dbReference type="InterPro" id="IPR009053">
    <property type="entry name" value="Prefoldin"/>
</dbReference>
<dbReference type="GO" id="GO:0005737">
    <property type="term" value="C:cytoplasm"/>
    <property type="evidence" value="ECO:0007669"/>
    <property type="project" value="TreeGrafter"/>
</dbReference>
<evidence type="ECO:0000256" key="1">
    <source>
        <dbReference type="ARBA" id="ARBA00010048"/>
    </source>
</evidence>
<evidence type="ECO:0000313" key="3">
    <source>
        <dbReference type="EMBL" id="KAJ2750282.1"/>
    </source>
</evidence>
<dbReference type="NCBIfam" id="TIGR00293">
    <property type="entry name" value="prefoldin subunit alpha"/>
    <property type="match status" value="1"/>
</dbReference>
<keyword evidence="4" id="KW-1185">Reference proteome</keyword>
<keyword evidence="2" id="KW-0143">Chaperone</keyword>
<dbReference type="Gene3D" id="1.10.287.370">
    <property type="match status" value="1"/>
</dbReference>
<sequence>MSTADAKPQTINLEDLPLPQLHKIKAQLEEEMDGLTTAFSHMKQAQATFRECTNCIDALTPDCQDKTILVPLTSSLYVPGKLSNIDSVVIDIGTGYYVEKPKADAVTYYNSKMDYVQANAKAIQDTVEQKQASYRGLLEIMQYKITQQQQATAEKASASK</sequence>
<comment type="caution">
    <text evidence="3">The sequence shown here is derived from an EMBL/GenBank/DDBJ whole genome shotgun (WGS) entry which is preliminary data.</text>
</comment>
<dbReference type="Pfam" id="PF02996">
    <property type="entry name" value="Prefoldin"/>
    <property type="match status" value="1"/>
</dbReference>
<dbReference type="InterPro" id="IPR011599">
    <property type="entry name" value="PFD_alpha_archaea"/>
</dbReference>
<dbReference type="Proteomes" id="UP001140011">
    <property type="component" value="Unassembled WGS sequence"/>
</dbReference>
<dbReference type="GO" id="GO:0016272">
    <property type="term" value="C:prefoldin complex"/>
    <property type="evidence" value="ECO:0007669"/>
    <property type="project" value="InterPro"/>
</dbReference>